<evidence type="ECO:0000313" key="3">
    <source>
        <dbReference type="EMBL" id="THU49823.1"/>
    </source>
</evidence>
<evidence type="ECO:0000313" key="4">
    <source>
        <dbReference type="Proteomes" id="UP000317650"/>
    </source>
</evidence>
<evidence type="ECO:0000256" key="1">
    <source>
        <dbReference type="SAM" id="MobiDB-lite"/>
    </source>
</evidence>
<feature type="compositionally biased region" description="Polar residues" evidence="1">
    <location>
        <begin position="59"/>
        <end position="68"/>
    </location>
</feature>
<dbReference type="AlphaFoldDB" id="A0A4S8IMR7"/>
<gene>
    <name evidence="3" type="ORF">C4D60_Mb06t13640</name>
</gene>
<protein>
    <submittedName>
        <fullName evidence="3">Uncharacterized protein</fullName>
    </submittedName>
</protein>
<sequence>MKLLLLPSTLLLLAKTGLSSSKKPSTLGSNDGENRVGDIGRSEAGTGDKTPGNEAGRSTVASPSISNPPTAPVRAR</sequence>
<accession>A0A4S8IMR7</accession>
<organism evidence="3 4">
    <name type="scientific">Musa balbisiana</name>
    <name type="common">Banana</name>
    <dbReference type="NCBI Taxonomy" id="52838"/>
    <lineage>
        <taxon>Eukaryota</taxon>
        <taxon>Viridiplantae</taxon>
        <taxon>Streptophyta</taxon>
        <taxon>Embryophyta</taxon>
        <taxon>Tracheophyta</taxon>
        <taxon>Spermatophyta</taxon>
        <taxon>Magnoliopsida</taxon>
        <taxon>Liliopsida</taxon>
        <taxon>Zingiberales</taxon>
        <taxon>Musaceae</taxon>
        <taxon>Musa</taxon>
    </lineage>
</organism>
<feature type="compositionally biased region" description="Basic and acidic residues" evidence="1">
    <location>
        <begin position="32"/>
        <end position="41"/>
    </location>
</feature>
<dbReference type="EMBL" id="PYDT01000009">
    <property type="protein sequence ID" value="THU49823.1"/>
    <property type="molecule type" value="Genomic_DNA"/>
</dbReference>
<dbReference type="Proteomes" id="UP000317650">
    <property type="component" value="Chromosome 6"/>
</dbReference>
<evidence type="ECO:0000256" key="2">
    <source>
        <dbReference type="SAM" id="SignalP"/>
    </source>
</evidence>
<feature type="chain" id="PRO_5020398966" evidence="2">
    <location>
        <begin position="20"/>
        <end position="76"/>
    </location>
</feature>
<comment type="caution">
    <text evidence="3">The sequence shown here is derived from an EMBL/GenBank/DDBJ whole genome shotgun (WGS) entry which is preliminary data.</text>
</comment>
<reference evidence="3 4" key="1">
    <citation type="journal article" date="2019" name="Nat. Plants">
        <title>Genome sequencing of Musa balbisiana reveals subgenome evolution and function divergence in polyploid bananas.</title>
        <authorList>
            <person name="Yao X."/>
        </authorList>
    </citation>
    <scope>NUCLEOTIDE SEQUENCE [LARGE SCALE GENOMIC DNA]</scope>
    <source>
        <strain evidence="4">cv. DH-PKW</strain>
        <tissue evidence="3">Leaves</tissue>
    </source>
</reference>
<proteinExistence type="predicted"/>
<name>A0A4S8IMR7_MUSBA</name>
<feature type="region of interest" description="Disordered" evidence="1">
    <location>
        <begin position="14"/>
        <end position="76"/>
    </location>
</feature>
<keyword evidence="2" id="KW-0732">Signal</keyword>
<feature type="signal peptide" evidence="2">
    <location>
        <begin position="1"/>
        <end position="19"/>
    </location>
</feature>
<keyword evidence="4" id="KW-1185">Reference proteome</keyword>
<feature type="compositionally biased region" description="Low complexity" evidence="1">
    <location>
        <begin position="14"/>
        <end position="23"/>
    </location>
</feature>